<feature type="domain" description="Glycosyltransferase 2-like" evidence="3">
    <location>
        <begin position="12"/>
        <end position="146"/>
    </location>
</feature>
<dbReference type="AlphaFoldDB" id="A0A415NED8"/>
<dbReference type="EMBL" id="RCXO01000027">
    <property type="protein sequence ID" value="RYT78474.1"/>
    <property type="molecule type" value="Genomic_DNA"/>
</dbReference>
<sequence length="336" mass="39134">MQNIVTNIPLFSIIVPIYGVEKYLRNCLNSILNQTFHDYEVILVDDGSKDDSPKICDEFVSIDFRFKVIHKTNGGLVSARQAGVHLAKGKFIVCVDGDDWIGLNYLKSFAEIIIKHKPDVIVCGRTTFVCNNSRKKVSGWQTGFYDRQKIETEIFPSLLQTSKATYFPPSLWAKAFKRSIYQQQQLTDTIVNMGEDTACTIPTIYHSQSLYISDECDYFYRINPSSMTQNRKPFMTDGPKIIYNHLLKQLDIDKFDFQEQLYRKTVRGLFSVVKTQFYKKQSFWRTRREVIALIQEEPYKECLKNCTFSGNFAASIMVFCLRKHFMLPVYFFSRLK</sequence>
<reference evidence="4 6" key="1">
    <citation type="submission" date="2018-08" db="EMBL/GenBank/DDBJ databases">
        <title>A genome reference for cultivated species of the human gut microbiota.</title>
        <authorList>
            <person name="Zou Y."/>
            <person name="Xue W."/>
            <person name="Luo G."/>
        </authorList>
    </citation>
    <scope>NUCLEOTIDE SEQUENCE [LARGE SCALE GENOMIC DNA]</scope>
    <source>
        <strain evidence="4 6">AF36-16BH</strain>
    </source>
</reference>
<proteinExistence type="predicted"/>
<reference evidence="5 7" key="2">
    <citation type="journal article" date="2019" name="Science, e1252229">
        <title>Invertible promoters mediate bacterial phase variation, antibiotic resistance, and host adaptation in the gut.</title>
        <authorList>
            <person name="Jiang X."/>
            <person name="Hall A.B."/>
            <person name="Arthur T.D."/>
            <person name="Plichta D.R."/>
            <person name="Covington C.T."/>
            <person name="Poyet M."/>
            <person name="Crothers J."/>
            <person name="Moses P.L."/>
            <person name="Tolonen A.C."/>
            <person name="Vlamakis H."/>
            <person name="Alm E.J."/>
            <person name="Xavier R.J."/>
        </authorList>
    </citation>
    <scope>NUCLEOTIDE SEQUENCE [LARGE SCALE GENOMIC DNA]</scope>
    <source>
        <strain evidence="5">Bf_0095</strain>
        <strain evidence="7">bf_0095</strain>
    </source>
</reference>
<comment type="caution">
    <text evidence="4">The sequence shown here is derived from an EMBL/GenBank/DDBJ whole genome shotgun (WGS) entry which is preliminary data.</text>
</comment>
<dbReference type="PANTHER" id="PTHR22916:SF51">
    <property type="entry name" value="GLYCOSYLTRANSFERASE EPSH-RELATED"/>
    <property type="match status" value="1"/>
</dbReference>
<keyword evidence="2 4" id="KW-0808">Transferase</keyword>
<dbReference type="InterPro" id="IPR029044">
    <property type="entry name" value="Nucleotide-diphossugar_trans"/>
</dbReference>
<dbReference type="GO" id="GO:0016758">
    <property type="term" value="F:hexosyltransferase activity"/>
    <property type="evidence" value="ECO:0007669"/>
    <property type="project" value="UniProtKB-ARBA"/>
</dbReference>
<name>A0A415NED8_9BACE</name>
<evidence type="ECO:0000313" key="4">
    <source>
        <dbReference type="EMBL" id="RHL95854.1"/>
    </source>
</evidence>
<evidence type="ECO:0000313" key="5">
    <source>
        <dbReference type="EMBL" id="RYT78474.1"/>
    </source>
</evidence>
<evidence type="ECO:0000256" key="1">
    <source>
        <dbReference type="ARBA" id="ARBA00022676"/>
    </source>
</evidence>
<keyword evidence="1" id="KW-0328">Glycosyltransferase</keyword>
<protein>
    <submittedName>
        <fullName evidence="4 5">Glycosyltransferase</fullName>
    </submittedName>
</protein>
<dbReference type="CDD" id="cd00761">
    <property type="entry name" value="Glyco_tranf_GTA_type"/>
    <property type="match status" value="1"/>
</dbReference>
<dbReference type="Proteomes" id="UP000285013">
    <property type="component" value="Unassembled WGS sequence"/>
</dbReference>
<gene>
    <name evidence="4" type="ORF">DWZ95_03280</name>
    <name evidence="5" type="ORF">EAJ06_18445</name>
</gene>
<dbReference type="RefSeq" id="WP_118216887.1">
    <property type="nucleotide sequence ID" value="NZ_QRPE01000002.1"/>
</dbReference>
<keyword evidence="7" id="KW-1185">Reference proteome</keyword>
<dbReference type="Proteomes" id="UP000291191">
    <property type="component" value="Unassembled WGS sequence"/>
</dbReference>
<dbReference type="PANTHER" id="PTHR22916">
    <property type="entry name" value="GLYCOSYLTRANSFERASE"/>
    <property type="match status" value="1"/>
</dbReference>
<dbReference type="Gene3D" id="3.90.550.10">
    <property type="entry name" value="Spore Coat Polysaccharide Biosynthesis Protein SpsA, Chain A"/>
    <property type="match status" value="1"/>
</dbReference>
<evidence type="ECO:0000256" key="2">
    <source>
        <dbReference type="ARBA" id="ARBA00022679"/>
    </source>
</evidence>
<organism evidence="4 6">
    <name type="scientific">Bacteroides intestinalis</name>
    <dbReference type="NCBI Taxonomy" id="329854"/>
    <lineage>
        <taxon>Bacteria</taxon>
        <taxon>Pseudomonadati</taxon>
        <taxon>Bacteroidota</taxon>
        <taxon>Bacteroidia</taxon>
        <taxon>Bacteroidales</taxon>
        <taxon>Bacteroidaceae</taxon>
        <taxon>Bacteroides</taxon>
    </lineage>
</organism>
<accession>A0A415NED8</accession>
<dbReference type="EMBL" id="QRPE01000002">
    <property type="protein sequence ID" value="RHL95854.1"/>
    <property type="molecule type" value="Genomic_DNA"/>
</dbReference>
<dbReference type="OrthoDB" id="6307329at2"/>
<dbReference type="InterPro" id="IPR001173">
    <property type="entry name" value="Glyco_trans_2-like"/>
</dbReference>
<evidence type="ECO:0000313" key="6">
    <source>
        <dbReference type="Proteomes" id="UP000285013"/>
    </source>
</evidence>
<evidence type="ECO:0000259" key="3">
    <source>
        <dbReference type="Pfam" id="PF00535"/>
    </source>
</evidence>
<dbReference type="SUPFAM" id="SSF53448">
    <property type="entry name" value="Nucleotide-diphospho-sugar transferases"/>
    <property type="match status" value="1"/>
</dbReference>
<dbReference type="Pfam" id="PF00535">
    <property type="entry name" value="Glycos_transf_2"/>
    <property type="match status" value="1"/>
</dbReference>
<evidence type="ECO:0000313" key="7">
    <source>
        <dbReference type="Proteomes" id="UP000291191"/>
    </source>
</evidence>